<proteinExistence type="predicted"/>
<dbReference type="AlphaFoldDB" id="A0A9D2HG98"/>
<feature type="domain" description="Phosphatidylglycerol lysyltransferase C-terminal" evidence="1">
    <location>
        <begin position="21"/>
        <end position="285"/>
    </location>
</feature>
<evidence type="ECO:0000313" key="3">
    <source>
        <dbReference type="Proteomes" id="UP000824225"/>
    </source>
</evidence>
<name>A0A9D2HG98_9BACT</name>
<dbReference type="InterPro" id="IPR024320">
    <property type="entry name" value="LPG_synthase_C"/>
</dbReference>
<dbReference type="InterPro" id="IPR016181">
    <property type="entry name" value="Acyl_CoA_acyltransferase"/>
</dbReference>
<reference evidence="2" key="1">
    <citation type="journal article" date="2021" name="PeerJ">
        <title>Extensive microbial diversity within the chicken gut microbiome revealed by metagenomics and culture.</title>
        <authorList>
            <person name="Gilroy R."/>
            <person name="Ravi A."/>
            <person name="Getino M."/>
            <person name="Pursley I."/>
            <person name="Horton D.L."/>
            <person name="Alikhan N.F."/>
            <person name="Baker D."/>
            <person name="Gharbi K."/>
            <person name="Hall N."/>
            <person name="Watson M."/>
            <person name="Adriaenssens E.M."/>
            <person name="Foster-Nyarko E."/>
            <person name="Jarju S."/>
            <person name="Secka A."/>
            <person name="Antonio M."/>
            <person name="Oren A."/>
            <person name="Chaudhuri R.R."/>
            <person name="La Ragione R."/>
            <person name="Hildebrand F."/>
            <person name="Pallen M.J."/>
        </authorList>
    </citation>
    <scope>NUCLEOTIDE SEQUENCE</scope>
    <source>
        <strain evidence="2">CHK186-16707</strain>
    </source>
</reference>
<reference evidence="2" key="2">
    <citation type="submission" date="2021-04" db="EMBL/GenBank/DDBJ databases">
        <authorList>
            <person name="Gilroy R."/>
        </authorList>
    </citation>
    <scope>NUCLEOTIDE SEQUENCE</scope>
    <source>
        <strain evidence="2">CHK186-16707</strain>
    </source>
</reference>
<dbReference type="InterPro" id="IPR016732">
    <property type="entry name" value="UCP018688"/>
</dbReference>
<protein>
    <submittedName>
        <fullName evidence="2">DUF2156 domain-containing protein</fullName>
    </submittedName>
</protein>
<dbReference type="PANTHER" id="PTHR41373:SF1">
    <property type="entry name" value="PHOSPHATIDYLGLYCEROL LYSYLTRANSFERASE C-TERMINAL DOMAIN-CONTAINING PROTEIN"/>
    <property type="match status" value="1"/>
</dbReference>
<dbReference type="Pfam" id="PF09924">
    <property type="entry name" value="LPG_synthase_C"/>
    <property type="match status" value="1"/>
</dbReference>
<dbReference type="SUPFAM" id="SSF55729">
    <property type="entry name" value="Acyl-CoA N-acyltransferases (Nat)"/>
    <property type="match status" value="2"/>
</dbReference>
<comment type="caution">
    <text evidence="2">The sequence shown here is derived from an EMBL/GenBank/DDBJ whole genome shotgun (WGS) entry which is preliminary data.</text>
</comment>
<accession>A0A9D2HG98</accession>
<dbReference type="Proteomes" id="UP000824225">
    <property type="component" value="Unassembled WGS sequence"/>
</dbReference>
<dbReference type="PIRSF" id="PIRSF018688">
    <property type="entry name" value="UCP018688"/>
    <property type="match status" value="1"/>
</dbReference>
<evidence type="ECO:0000259" key="1">
    <source>
        <dbReference type="Pfam" id="PF09924"/>
    </source>
</evidence>
<gene>
    <name evidence="2" type="ORF">H9962_08830</name>
</gene>
<dbReference type="EMBL" id="DXAN01000028">
    <property type="protein sequence ID" value="HJA09275.1"/>
    <property type="molecule type" value="Genomic_DNA"/>
</dbReference>
<dbReference type="Gene3D" id="3.40.630.30">
    <property type="match status" value="1"/>
</dbReference>
<dbReference type="PANTHER" id="PTHR41373">
    <property type="entry name" value="DUF2156 DOMAIN-CONTAINING PROTEIN"/>
    <property type="match status" value="1"/>
</dbReference>
<sequence>MPEGFVPVTLDLIDDYEAFRQRTPRRSADYTFTNLWGWAGYYGLSLGFRDDLVWVHQSAPEPRYWAPVGDWNAADWESHPEIRAGVTFHRAPDELGELLRARLNGRVRTDESREQWEYLYDREELATLSGNKFHKKKNHVNGFRKMYGEDYRPLDNRLNPRGIEDVLALQEEWCRWRDCENSPSLQAENDVIFRVAGNWGRLHHLTGGSLYVEDKMVAFAIGEALDPETLVVHFEKVQPDYRGVYQAINNAFVVHAGQGFSVINREQDMGEEGLRQAKETYNPVGFLKKSRLVIAPEGD</sequence>
<evidence type="ECO:0000313" key="2">
    <source>
        <dbReference type="EMBL" id="HJA09275.1"/>
    </source>
</evidence>
<organism evidence="2 3">
    <name type="scientific">Candidatus Mailhella merdigallinarum</name>
    <dbReference type="NCBI Taxonomy" id="2838658"/>
    <lineage>
        <taxon>Bacteria</taxon>
        <taxon>Pseudomonadati</taxon>
        <taxon>Thermodesulfobacteriota</taxon>
        <taxon>Desulfovibrionia</taxon>
        <taxon>Desulfovibrionales</taxon>
        <taxon>Desulfovibrionaceae</taxon>
        <taxon>Mailhella</taxon>
    </lineage>
</organism>